<dbReference type="Pfam" id="PF16188">
    <property type="entry name" value="Peptidase_M24_C"/>
    <property type="match status" value="1"/>
</dbReference>
<dbReference type="InterPro" id="IPR050422">
    <property type="entry name" value="X-Pro_aminopeptidase_P"/>
</dbReference>
<dbReference type="SUPFAM" id="SSF53092">
    <property type="entry name" value="Creatinase/prolidase N-terminal domain"/>
    <property type="match status" value="1"/>
</dbReference>
<evidence type="ECO:0000259" key="7">
    <source>
        <dbReference type="Pfam" id="PF01321"/>
    </source>
</evidence>
<dbReference type="FunFam" id="3.40.350.10:FF:000003">
    <property type="entry name" value="Xaa-pro aminopeptidase P"/>
    <property type="match status" value="1"/>
</dbReference>
<dbReference type="InterPro" id="IPR033740">
    <property type="entry name" value="Pept_M24B"/>
</dbReference>
<dbReference type="GO" id="GO:0005737">
    <property type="term" value="C:cytoplasm"/>
    <property type="evidence" value="ECO:0007669"/>
    <property type="project" value="UniProtKB-ARBA"/>
</dbReference>
<evidence type="ECO:0000256" key="2">
    <source>
        <dbReference type="ARBA" id="ARBA00008766"/>
    </source>
</evidence>
<organism evidence="9 10">
    <name type="scientific">Serendipita vermifera MAFF 305830</name>
    <dbReference type="NCBI Taxonomy" id="933852"/>
    <lineage>
        <taxon>Eukaryota</taxon>
        <taxon>Fungi</taxon>
        <taxon>Dikarya</taxon>
        <taxon>Basidiomycota</taxon>
        <taxon>Agaricomycotina</taxon>
        <taxon>Agaricomycetes</taxon>
        <taxon>Sebacinales</taxon>
        <taxon>Serendipitaceae</taxon>
        <taxon>Serendipita</taxon>
    </lineage>
</organism>
<name>A0A0C3BP89_SERVB</name>
<evidence type="ECO:0000259" key="8">
    <source>
        <dbReference type="Pfam" id="PF16188"/>
    </source>
</evidence>
<dbReference type="PANTHER" id="PTHR43763:SF6">
    <property type="entry name" value="XAA-PRO AMINOPEPTIDASE 1"/>
    <property type="match status" value="1"/>
</dbReference>
<dbReference type="Pfam" id="PF01321">
    <property type="entry name" value="Creatinase_N"/>
    <property type="match status" value="1"/>
</dbReference>
<evidence type="ECO:0000313" key="9">
    <source>
        <dbReference type="EMBL" id="KIM33919.1"/>
    </source>
</evidence>
<dbReference type="GO" id="GO:0046872">
    <property type="term" value="F:metal ion binding"/>
    <property type="evidence" value="ECO:0007669"/>
    <property type="project" value="UniProtKB-KW"/>
</dbReference>
<dbReference type="InterPro" id="IPR032416">
    <property type="entry name" value="Peptidase_M24_C"/>
</dbReference>
<proteinExistence type="inferred from homology"/>
<dbReference type="Proteomes" id="UP000054097">
    <property type="component" value="Unassembled WGS sequence"/>
</dbReference>
<dbReference type="InterPro" id="IPR000587">
    <property type="entry name" value="Creatinase_N"/>
</dbReference>
<dbReference type="OrthoDB" id="9995434at2759"/>
<feature type="domain" description="Peptidase M24" evidence="6">
    <location>
        <begin position="347"/>
        <end position="563"/>
    </location>
</feature>
<dbReference type="Pfam" id="PF00557">
    <property type="entry name" value="Peptidase_M24"/>
    <property type="match status" value="1"/>
</dbReference>
<evidence type="ECO:0000256" key="5">
    <source>
        <dbReference type="ARBA" id="ARBA00023211"/>
    </source>
</evidence>
<dbReference type="STRING" id="933852.A0A0C3BP89"/>
<feature type="domain" description="Peptidase M24 C-terminal" evidence="8">
    <location>
        <begin position="576"/>
        <end position="641"/>
    </location>
</feature>
<dbReference type="Gene3D" id="3.90.230.10">
    <property type="entry name" value="Creatinase/methionine aminopeptidase superfamily"/>
    <property type="match status" value="1"/>
</dbReference>
<reference evidence="10" key="2">
    <citation type="submission" date="2015-01" db="EMBL/GenBank/DDBJ databases">
        <title>Evolutionary Origins and Diversification of the Mycorrhizal Mutualists.</title>
        <authorList>
            <consortium name="DOE Joint Genome Institute"/>
            <consortium name="Mycorrhizal Genomics Consortium"/>
            <person name="Kohler A."/>
            <person name="Kuo A."/>
            <person name="Nagy L.G."/>
            <person name="Floudas D."/>
            <person name="Copeland A."/>
            <person name="Barry K.W."/>
            <person name="Cichocki N."/>
            <person name="Veneault-Fourrey C."/>
            <person name="LaButti K."/>
            <person name="Lindquist E.A."/>
            <person name="Lipzen A."/>
            <person name="Lundell T."/>
            <person name="Morin E."/>
            <person name="Murat C."/>
            <person name="Riley R."/>
            <person name="Ohm R."/>
            <person name="Sun H."/>
            <person name="Tunlid A."/>
            <person name="Henrissat B."/>
            <person name="Grigoriev I.V."/>
            <person name="Hibbett D.S."/>
            <person name="Martin F."/>
        </authorList>
    </citation>
    <scope>NUCLEOTIDE SEQUENCE [LARGE SCALE GENOMIC DNA]</scope>
    <source>
        <strain evidence="10">MAFF 305830</strain>
    </source>
</reference>
<dbReference type="InterPro" id="IPR000994">
    <property type="entry name" value="Pept_M24"/>
</dbReference>
<evidence type="ECO:0000256" key="4">
    <source>
        <dbReference type="ARBA" id="ARBA00022801"/>
    </source>
</evidence>
<dbReference type="InterPro" id="IPR036005">
    <property type="entry name" value="Creatinase/aminopeptidase-like"/>
</dbReference>
<sequence>MWTRLAGAWSISSPSTSIIFRRSIAAMSEAKAANPTNTSKRLADLRGLMKKEPKVDAYLIPSEDQHSSEYLASCDERRAFISGFTGSAGTALVLHDSAMLFTDGRYFLQAGQQLDHNWTLMKQGLPQVPTWQEYLSKNLPSKSRIGFDPTLISIGDFETLEKDLKPLESNLIPTSNLVDTVWGSDRPSRPSNSVFPLEEKYTGKSSKDKIADLRQEIEKKKATATVVTQLDEVAWLFNLRGSDIPFNPVFFAYACVTPSKVTLFTNKDRLTPEAIQALEADQVSIEPYDSVVQHLQANPLCSTSEKVLVGKKTSVAIVNAIGKDKIIVDRAPVTDAKSIKTDTEVEGFRQSHIRDGAALARYFSWLEMQLQSGAQVSESDGADKLEHYRKQLDLFMGLSFPTISSTGPNGAIIHYQPDPTDCAIIKKDQVYLCDSGAQFKDGTTDTTRTWHFGEPNTDEIRAFTRVLQGHISIDTLIIPPETSGYCSDSLARKFLWEDGMDYRHGTGHGVGHFLNVHEGPQGIGKRIAYNETPLKAGMTLSNEPGYYADGKFGIRIENIVVVRKAETRYRFGDQDYLGFEHVTMCPMHRKLIDKSLLSPQELKWVNLYHAEVLHKVGPLLQGKNEDDIRALAWLERECKPL</sequence>
<dbReference type="GO" id="GO:0070006">
    <property type="term" value="F:metalloaminopeptidase activity"/>
    <property type="evidence" value="ECO:0007669"/>
    <property type="project" value="InterPro"/>
</dbReference>
<dbReference type="SUPFAM" id="SSF55920">
    <property type="entry name" value="Creatinase/aminopeptidase"/>
    <property type="match status" value="1"/>
</dbReference>
<feature type="domain" description="Creatinase N-terminal" evidence="7">
    <location>
        <begin position="41"/>
        <end position="180"/>
    </location>
</feature>
<accession>A0A0C3BP89</accession>
<evidence type="ECO:0000256" key="1">
    <source>
        <dbReference type="ARBA" id="ARBA00001936"/>
    </source>
</evidence>
<keyword evidence="10" id="KW-1185">Reference proteome</keyword>
<comment type="similarity">
    <text evidence="2">Belongs to the peptidase M24B family.</text>
</comment>
<dbReference type="Gene3D" id="3.40.350.10">
    <property type="entry name" value="Creatinase/prolidase N-terminal domain"/>
    <property type="match status" value="2"/>
</dbReference>
<keyword evidence="4" id="KW-0378">Hydrolase</keyword>
<keyword evidence="5" id="KW-0464">Manganese</keyword>
<protein>
    <recommendedName>
        <fullName evidence="11">Aminopeptidase P N-terminal domain-containing protein</fullName>
    </recommendedName>
</protein>
<dbReference type="FunFam" id="3.90.230.10:FF:000007">
    <property type="entry name" value="Xaa-Pro aminopeptidase P"/>
    <property type="match status" value="1"/>
</dbReference>
<dbReference type="AlphaFoldDB" id="A0A0C3BP89"/>
<dbReference type="InterPro" id="IPR029149">
    <property type="entry name" value="Creatin/AminoP/Spt16_N"/>
</dbReference>
<comment type="cofactor">
    <cofactor evidence="1">
        <name>Mn(2+)</name>
        <dbReference type="ChEBI" id="CHEBI:29035"/>
    </cofactor>
</comment>
<keyword evidence="3" id="KW-0479">Metal-binding</keyword>
<reference evidence="9 10" key="1">
    <citation type="submission" date="2014-04" db="EMBL/GenBank/DDBJ databases">
        <authorList>
            <consortium name="DOE Joint Genome Institute"/>
            <person name="Kuo A."/>
            <person name="Zuccaro A."/>
            <person name="Kohler A."/>
            <person name="Nagy L.G."/>
            <person name="Floudas D."/>
            <person name="Copeland A."/>
            <person name="Barry K.W."/>
            <person name="Cichocki N."/>
            <person name="Veneault-Fourrey C."/>
            <person name="LaButti K."/>
            <person name="Lindquist E.A."/>
            <person name="Lipzen A."/>
            <person name="Lundell T."/>
            <person name="Morin E."/>
            <person name="Murat C."/>
            <person name="Sun H."/>
            <person name="Tunlid A."/>
            <person name="Henrissat B."/>
            <person name="Grigoriev I.V."/>
            <person name="Hibbett D.S."/>
            <person name="Martin F."/>
            <person name="Nordberg H.P."/>
            <person name="Cantor M.N."/>
            <person name="Hua S.X."/>
        </authorList>
    </citation>
    <scope>NUCLEOTIDE SEQUENCE [LARGE SCALE GENOMIC DNA]</scope>
    <source>
        <strain evidence="9 10">MAFF 305830</strain>
    </source>
</reference>
<dbReference type="Pfam" id="PF16189">
    <property type="entry name" value="Creatinase_N_2"/>
    <property type="match status" value="1"/>
</dbReference>
<dbReference type="PANTHER" id="PTHR43763">
    <property type="entry name" value="XAA-PRO AMINOPEPTIDASE 1"/>
    <property type="match status" value="1"/>
</dbReference>
<evidence type="ECO:0000259" key="6">
    <source>
        <dbReference type="Pfam" id="PF00557"/>
    </source>
</evidence>
<dbReference type="HOGENOM" id="CLU_011781_2_2_1"/>
<dbReference type="CDD" id="cd01085">
    <property type="entry name" value="APP"/>
    <property type="match status" value="1"/>
</dbReference>
<evidence type="ECO:0000313" key="10">
    <source>
        <dbReference type="Proteomes" id="UP000054097"/>
    </source>
</evidence>
<dbReference type="EMBL" id="KN824277">
    <property type="protein sequence ID" value="KIM33919.1"/>
    <property type="molecule type" value="Genomic_DNA"/>
</dbReference>
<gene>
    <name evidence="9" type="ORF">M408DRAFT_13632</name>
</gene>
<evidence type="ECO:0008006" key="11">
    <source>
        <dbReference type="Google" id="ProtNLM"/>
    </source>
</evidence>
<evidence type="ECO:0000256" key="3">
    <source>
        <dbReference type="ARBA" id="ARBA00022723"/>
    </source>
</evidence>